<organism evidence="2 3">
    <name type="scientific">Agrobacterium pusense</name>
    <dbReference type="NCBI Taxonomy" id="648995"/>
    <lineage>
        <taxon>Bacteria</taxon>
        <taxon>Pseudomonadati</taxon>
        <taxon>Pseudomonadota</taxon>
        <taxon>Alphaproteobacteria</taxon>
        <taxon>Hyphomicrobiales</taxon>
        <taxon>Rhizobiaceae</taxon>
        <taxon>Rhizobium/Agrobacterium group</taxon>
        <taxon>Agrobacterium</taxon>
    </lineage>
</organism>
<dbReference type="EMBL" id="HG518324">
    <property type="protein sequence ID" value="CDI11791.1"/>
    <property type="molecule type" value="Genomic_DNA"/>
</dbReference>
<dbReference type="AlphaFoldDB" id="U4Q3D8"/>
<dbReference type="Proteomes" id="UP000016944">
    <property type="component" value="Plasmid IRBL74_p"/>
</dbReference>
<sequence>MSGCEPASRETGRRVSIRASCNPRKPQRDAGRDDVYTLEHEGLDVIEVIDKGLFPVDDRHVMS</sequence>
<accession>U4Q3D8</accession>
<feature type="region of interest" description="Disordered" evidence="1">
    <location>
        <begin position="1"/>
        <end position="33"/>
    </location>
</feature>
<gene>
    <name evidence="2" type="ORF">BN877_p0062</name>
</gene>
<protein>
    <submittedName>
        <fullName evidence="2">Uncharacterized protein</fullName>
    </submittedName>
</protein>
<evidence type="ECO:0000256" key="1">
    <source>
        <dbReference type="SAM" id="MobiDB-lite"/>
    </source>
</evidence>
<dbReference type="HOGENOM" id="CLU_2882892_0_0_5"/>
<keyword evidence="2" id="KW-0614">Plasmid</keyword>
<reference evidence="2 3" key="1">
    <citation type="journal article" date="2013" name="Genome Announc.">
        <title>Complete Genome Sequence of the Sesbania Symbiont and Rice Growth-Promoting Endophyte Rhizobium sp. Strain IRBG74.</title>
        <authorList>
            <person name="Crook M.B."/>
            <person name="Mitra S."/>
            <person name="Ane J.M."/>
            <person name="Sadowsky M.J."/>
            <person name="Gyaneshwar P."/>
        </authorList>
    </citation>
    <scope>NUCLEOTIDE SEQUENCE [LARGE SCALE GENOMIC DNA]</scope>
    <source>
        <strain evidence="2 3">IRBG74</strain>
        <plasmid evidence="3">IRBL74_p</plasmid>
    </source>
</reference>
<name>U4Q3D8_9HYPH</name>
<evidence type="ECO:0000313" key="2">
    <source>
        <dbReference type="EMBL" id="CDI11791.1"/>
    </source>
</evidence>
<proteinExistence type="predicted"/>
<geneLocation type="plasmid" evidence="2 3">
    <name>IRBL74_p</name>
</geneLocation>
<evidence type="ECO:0000313" key="3">
    <source>
        <dbReference type="Proteomes" id="UP000016944"/>
    </source>
</evidence>
<dbReference type="KEGG" id="rir:BN877_p0062"/>